<sequence length="273" mass="29905">MIGAAASPAPLRARVGAAVDSRAAQRFITFVILVNAATLGCETSPYLLDRYGTVLHLLDHVALGVFCVELALRLYAHRLALFKDPWSCFDALIVGIAVLPTSGGLSVLRALRILRALRLISVVPSMRRVVSALLTAIPGIVSITGLLSLILYVSAVMATKLFARIDPEHFGTLSKSAFTLLQIMTGEGWSDIARAIMPIQPYAWIFFFIYILISTFVVLNLFIAITVSAMEPEVLGDLQDELEQLEQREQASDTLILEELRALRAEVAALRER</sequence>
<dbReference type="PANTHER" id="PTHR10037:SF62">
    <property type="entry name" value="SODIUM CHANNEL PROTEIN 60E"/>
    <property type="match status" value="1"/>
</dbReference>
<dbReference type="InterPro" id="IPR005821">
    <property type="entry name" value="Ion_trans_dom"/>
</dbReference>
<feature type="transmembrane region" description="Helical" evidence="5">
    <location>
        <begin position="88"/>
        <end position="111"/>
    </location>
</feature>
<dbReference type="RefSeq" id="WP_246053128.1">
    <property type="nucleotide sequence ID" value="NZ_RJKE01000001.1"/>
</dbReference>
<evidence type="ECO:0000256" key="4">
    <source>
        <dbReference type="ARBA" id="ARBA00023136"/>
    </source>
</evidence>
<dbReference type="Proteomes" id="UP000272400">
    <property type="component" value="Unassembled WGS sequence"/>
</dbReference>
<name>A0A3N1D664_9ACTN</name>
<proteinExistence type="predicted"/>
<evidence type="ECO:0000256" key="5">
    <source>
        <dbReference type="SAM" id="Phobius"/>
    </source>
</evidence>
<dbReference type="GO" id="GO:0001518">
    <property type="term" value="C:voltage-gated sodium channel complex"/>
    <property type="evidence" value="ECO:0007669"/>
    <property type="project" value="TreeGrafter"/>
</dbReference>
<feature type="domain" description="Ion transport" evidence="6">
    <location>
        <begin position="24"/>
        <end position="229"/>
    </location>
</feature>
<keyword evidence="2 5" id="KW-0812">Transmembrane</keyword>
<gene>
    <name evidence="7" type="ORF">EDD29_6714</name>
</gene>
<protein>
    <submittedName>
        <fullName evidence="7">Voltage-gated sodium channel</fullName>
    </submittedName>
</protein>
<dbReference type="Pfam" id="PF00520">
    <property type="entry name" value="Ion_trans"/>
    <property type="match status" value="1"/>
</dbReference>
<comment type="caution">
    <text evidence="7">The sequence shown here is derived from an EMBL/GenBank/DDBJ whole genome shotgun (WGS) entry which is preliminary data.</text>
</comment>
<keyword evidence="8" id="KW-1185">Reference proteome</keyword>
<dbReference type="Gene3D" id="1.10.287.70">
    <property type="match status" value="1"/>
</dbReference>
<keyword evidence="7" id="KW-0406">Ion transport</keyword>
<evidence type="ECO:0000259" key="6">
    <source>
        <dbReference type="Pfam" id="PF00520"/>
    </source>
</evidence>
<comment type="subcellular location">
    <subcellularLocation>
        <location evidence="1">Membrane</location>
        <topology evidence="1">Multi-pass membrane protein</topology>
    </subcellularLocation>
</comment>
<evidence type="ECO:0000256" key="3">
    <source>
        <dbReference type="ARBA" id="ARBA00022989"/>
    </source>
</evidence>
<keyword evidence="4 5" id="KW-0472">Membrane</keyword>
<evidence type="ECO:0000313" key="7">
    <source>
        <dbReference type="EMBL" id="ROO89027.1"/>
    </source>
</evidence>
<dbReference type="Gene3D" id="1.20.120.350">
    <property type="entry name" value="Voltage-gated potassium channels. Chain C"/>
    <property type="match status" value="1"/>
</dbReference>
<feature type="transmembrane region" description="Helical" evidence="5">
    <location>
        <begin position="202"/>
        <end position="225"/>
    </location>
</feature>
<dbReference type="InterPro" id="IPR027359">
    <property type="entry name" value="Volt_channel_dom_sf"/>
</dbReference>
<feature type="transmembrane region" description="Helical" evidence="5">
    <location>
        <begin position="131"/>
        <end position="155"/>
    </location>
</feature>
<dbReference type="PANTHER" id="PTHR10037">
    <property type="entry name" value="VOLTAGE-GATED CATION CHANNEL CALCIUM AND SODIUM"/>
    <property type="match status" value="1"/>
</dbReference>
<keyword evidence="7" id="KW-0407">Ion channel</keyword>
<dbReference type="InterPro" id="IPR043203">
    <property type="entry name" value="VGCC_Ca_Na"/>
</dbReference>
<organism evidence="7 8">
    <name type="scientific">Actinocorallia herbida</name>
    <dbReference type="NCBI Taxonomy" id="58109"/>
    <lineage>
        <taxon>Bacteria</taxon>
        <taxon>Bacillati</taxon>
        <taxon>Actinomycetota</taxon>
        <taxon>Actinomycetes</taxon>
        <taxon>Streptosporangiales</taxon>
        <taxon>Thermomonosporaceae</taxon>
        <taxon>Actinocorallia</taxon>
    </lineage>
</organism>
<keyword evidence="3 5" id="KW-1133">Transmembrane helix</keyword>
<evidence type="ECO:0000313" key="8">
    <source>
        <dbReference type="Proteomes" id="UP000272400"/>
    </source>
</evidence>
<reference evidence="7 8" key="1">
    <citation type="submission" date="2018-11" db="EMBL/GenBank/DDBJ databases">
        <title>Sequencing the genomes of 1000 actinobacteria strains.</title>
        <authorList>
            <person name="Klenk H.-P."/>
        </authorList>
    </citation>
    <scope>NUCLEOTIDE SEQUENCE [LARGE SCALE GENOMIC DNA]</scope>
    <source>
        <strain evidence="7 8">DSM 44254</strain>
    </source>
</reference>
<feature type="transmembrane region" description="Helical" evidence="5">
    <location>
        <begin position="54"/>
        <end position="76"/>
    </location>
</feature>
<dbReference type="GO" id="GO:0005248">
    <property type="term" value="F:voltage-gated sodium channel activity"/>
    <property type="evidence" value="ECO:0007669"/>
    <property type="project" value="TreeGrafter"/>
</dbReference>
<keyword evidence="7" id="KW-0813">Transport</keyword>
<accession>A0A3N1D664</accession>
<dbReference type="SUPFAM" id="SSF81324">
    <property type="entry name" value="Voltage-gated potassium channels"/>
    <property type="match status" value="1"/>
</dbReference>
<dbReference type="AlphaFoldDB" id="A0A3N1D664"/>
<evidence type="ECO:0000256" key="2">
    <source>
        <dbReference type="ARBA" id="ARBA00022692"/>
    </source>
</evidence>
<evidence type="ECO:0000256" key="1">
    <source>
        <dbReference type="ARBA" id="ARBA00004141"/>
    </source>
</evidence>
<dbReference type="EMBL" id="RJKE01000001">
    <property type="protein sequence ID" value="ROO89027.1"/>
    <property type="molecule type" value="Genomic_DNA"/>
</dbReference>